<comment type="pathway">
    <text evidence="2">Cell wall biogenesis; peptidoglycan biosynthesis.</text>
</comment>
<dbReference type="EMBL" id="CAFBQU010000023">
    <property type="protein sequence ID" value="CAB5065697.1"/>
    <property type="molecule type" value="Genomic_DNA"/>
</dbReference>
<feature type="domain" description="Mur ligase C-terminal" evidence="7">
    <location>
        <begin position="308"/>
        <end position="418"/>
    </location>
</feature>
<dbReference type="UniPathway" id="UPA00219"/>
<dbReference type="GO" id="GO:0005524">
    <property type="term" value="F:ATP binding"/>
    <property type="evidence" value="ECO:0007669"/>
    <property type="project" value="UniProtKB-KW"/>
</dbReference>
<organism evidence="9">
    <name type="scientific">freshwater metagenome</name>
    <dbReference type="NCBI Taxonomy" id="449393"/>
    <lineage>
        <taxon>unclassified sequences</taxon>
        <taxon>metagenomes</taxon>
        <taxon>ecological metagenomes</taxon>
    </lineage>
</organism>
<keyword evidence="6" id="KW-0067">ATP-binding</keyword>
<dbReference type="GO" id="GO:0009252">
    <property type="term" value="P:peptidoglycan biosynthetic process"/>
    <property type="evidence" value="ECO:0007669"/>
    <property type="project" value="UniProtKB-UniPathway"/>
</dbReference>
<dbReference type="Pfam" id="PF02875">
    <property type="entry name" value="Mur_ligase_C"/>
    <property type="match status" value="1"/>
</dbReference>
<evidence type="ECO:0000259" key="7">
    <source>
        <dbReference type="Pfam" id="PF02875"/>
    </source>
</evidence>
<dbReference type="Pfam" id="PF08245">
    <property type="entry name" value="Mur_ligase_M"/>
    <property type="match status" value="1"/>
</dbReference>
<evidence type="ECO:0000259" key="8">
    <source>
        <dbReference type="Pfam" id="PF08245"/>
    </source>
</evidence>
<dbReference type="InterPro" id="IPR004101">
    <property type="entry name" value="Mur_ligase_C"/>
</dbReference>
<sequence length="455" mass="48755">MTRVLVYGLGIAGTSVARALASRGNEVVLADDQLSHQHELLGKELGAEIFPAGDLGALAALVKSVDSVMPAPGVPETHPLFAISIDAQKEMLSEIELAYRWEQSRHGGPRPILAVTGTDGKTTTTLMAAAMIRASGKRVAAVGNTETPFIDALDSDADAFVVECSSFRLTLTSTFRANAATWLNIAPDHLDWHRDFSSYVAAKAKIWAHMQPEDAVVAPSAHKDICAVAQRSSGRFISFGDSAESNYFVAGNELIGPQGLLLATDKMKRSLPHDIQNGLAAAAMCLESGVGTQAGVVHTLQEFEPSHHRIELVTSKNGVRWFDDSKATSPHAARTALRAFPRLVLIAGGRNKGLNLAELALEHEHVKAVVCIGESAQEIAAAFAGLCPTAIATSMQEAIEIAGSFVSPNEVVLLSPACTSFDWYKNYEERGCDFATRVKMYLGQEGLLHEGEERQ</sequence>
<dbReference type="SUPFAM" id="SSF51735">
    <property type="entry name" value="NAD(P)-binding Rossmann-fold domains"/>
    <property type="match status" value="1"/>
</dbReference>
<name>A0A6J7PX72_9ZZZZ</name>
<keyword evidence="5" id="KW-0547">Nucleotide-binding</keyword>
<dbReference type="PANTHER" id="PTHR43692:SF1">
    <property type="entry name" value="UDP-N-ACETYLMURAMOYLALANINE--D-GLUTAMATE LIGASE"/>
    <property type="match status" value="1"/>
</dbReference>
<dbReference type="GO" id="GO:0008360">
    <property type="term" value="P:regulation of cell shape"/>
    <property type="evidence" value="ECO:0007669"/>
    <property type="project" value="InterPro"/>
</dbReference>
<evidence type="ECO:0000313" key="10">
    <source>
        <dbReference type="EMBL" id="CAB5065697.1"/>
    </source>
</evidence>
<dbReference type="GO" id="GO:0005737">
    <property type="term" value="C:cytoplasm"/>
    <property type="evidence" value="ECO:0007669"/>
    <property type="project" value="UniProtKB-SubCell"/>
</dbReference>
<accession>A0A6J7PX72</accession>
<dbReference type="EMBL" id="CAFBPN010000001">
    <property type="protein sequence ID" value="CAB5007022.1"/>
    <property type="molecule type" value="Genomic_DNA"/>
</dbReference>
<dbReference type="NCBIfam" id="TIGR01087">
    <property type="entry name" value="murD"/>
    <property type="match status" value="1"/>
</dbReference>
<dbReference type="Gene3D" id="3.90.190.20">
    <property type="entry name" value="Mur ligase, C-terminal domain"/>
    <property type="match status" value="1"/>
</dbReference>
<dbReference type="SUPFAM" id="SSF53623">
    <property type="entry name" value="MurD-like peptide ligases, catalytic domain"/>
    <property type="match status" value="1"/>
</dbReference>
<dbReference type="HAMAP" id="MF_00639">
    <property type="entry name" value="MurD"/>
    <property type="match status" value="1"/>
</dbReference>
<proteinExistence type="inferred from homology"/>
<feature type="domain" description="Mur ligase central" evidence="8">
    <location>
        <begin position="115"/>
        <end position="252"/>
    </location>
</feature>
<dbReference type="GO" id="GO:0051301">
    <property type="term" value="P:cell division"/>
    <property type="evidence" value="ECO:0007669"/>
    <property type="project" value="InterPro"/>
</dbReference>
<evidence type="ECO:0000256" key="1">
    <source>
        <dbReference type="ARBA" id="ARBA00004496"/>
    </source>
</evidence>
<dbReference type="Gene3D" id="3.40.50.720">
    <property type="entry name" value="NAD(P)-binding Rossmann-like Domain"/>
    <property type="match status" value="1"/>
</dbReference>
<keyword evidence="4" id="KW-0436">Ligase</keyword>
<dbReference type="PANTHER" id="PTHR43692">
    <property type="entry name" value="UDP-N-ACETYLMURAMOYLALANINE--D-GLUTAMATE LIGASE"/>
    <property type="match status" value="1"/>
</dbReference>
<evidence type="ECO:0000256" key="3">
    <source>
        <dbReference type="ARBA" id="ARBA00022490"/>
    </source>
</evidence>
<dbReference type="InterPro" id="IPR013221">
    <property type="entry name" value="Mur_ligase_cen"/>
</dbReference>
<protein>
    <submittedName>
        <fullName evidence="9">Unannotated protein</fullName>
    </submittedName>
</protein>
<dbReference type="InterPro" id="IPR036565">
    <property type="entry name" value="Mur-like_cat_sf"/>
</dbReference>
<reference evidence="9" key="1">
    <citation type="submission" date="2020-05" db="EMBL/GenBank/DDBJ databases">
        <authorList>
            <person name="Chiriac C."/>
            <person name="Salcher M."/>
            <person name="Ghai R."/>
            <person name="Kavagutti S V."/>
        </authorList>
    </citation>
    <scope>NUCLEOTIDE SEQUENCE</scope>
</reference>
<evidence type="ECO:0000256" key="4">
    <source>
        <dbReference type="ARBA" id="ARBA00022598"/>
    </source>
</evidence>
<gene>
    <name evidence="9" type="ORF">UFOPK4098_00076</name>
    <name evidence="10" type="ORF">UFOPK4347_00994</name>
</gene>
<dbReference type="InterPro" id="IPR036615">
    <property type="entry name" value="Mur_ligase_C_dom_sf"/>
</dbReference>
<keyword evidence="3" id="KW-0963">Cytoplasm</keyword>
<evidence type="ECO:0000256" key="5">
    <source>
        <dbReference type="ARBA" id="ARBA00022741"/>
    </source>
</evidence>
<dbReference type="SUPFAM" id="SSF53244">
    <property type="entry name" value="MurD-like peptide ligases, peptide-binding domain"/>
    <property type="match status" value="1"/>
</dbReference>
<comment type="subcellular location">
    <subcellularLocation>
        <location evidence="1">Cytoplasm</location>
    </subcellularLocation>
</comment>
<dbReference type="AlphaFoldDB" id="A0A6J7PX72"/>
<dbReference type="Gene3D" id="3.40.1190.10">
    <property type="entry name" value="Mur-like, catalytic domain"/>
    <property type="match status" value="1"/>
</dbReference>
<evidence type="ECO:0000313" key="9">
    <source>
        <dbReference type="EMBL" id="CAB5007022.1"/>
    </source>
</evidence>
<dbReference type="InterPro" id="IPR036291">
    <property type="entry name" value="NAD(P)-bd_dom_sf"/>
</dbReference>
<evidence type="ECO:0000256" key="2">
    <source>
        <dbReference type="ARBA" id="ARBA00004752"/>
    </source>
</evidence>
<evidence type="ECO:0000256" key="6">
    <source>
        <dbReference type="ARBA" id="ARBA00022840"/>
    </source>
</evidence>
<dbReference type="InterPro" id="IPR005762">
    <property type="entry name" value="MurD"/>
</dbReference>
<dbReference type="GO" id="GO:0008764">
    <property type="term" value="F:UDP-N-acetylmuramoylalanine-D-glutamate ligase activity"/>
    <property type="evidence" value="ECO:0007669"/>
    <property type="project" value="UniProtKB-EC"/>
</dbReference>